<keyword evidence="5 11" id="KW-0472">Membrane</keyword>
<evidence type="ECO:0000256" key="3">
    <source>
        <dbReference type="ARBA" id="ARBA00022692"/>
    </source>
</evidence>
<accession>A0A4V1J0Q0</accession>
<evidence type="ECO:0000256" key="6">
    <source>
        <dbReference type="ARBA" id="ARBA00023139"/>
    </source>
</evidence>
<dbReference type="GO" id="GO:0019706">
    <property type="term" value="F:protein-cysteine S-palmitoyltransferase activity"/>
    <property type="evidence" value="ECO:0007669"/>
    <property type="project" value="UniProtKB-EC"/>
</dbReference>
<evidence type="ECO:0000256" key="1">
    <source>
        <dbReference type="ARBA" id="ARBA00004127"/>
    </source>
</evidence>
<gene>
    <name evidence="13" type="ORF">SYNPS1DRAFT_9156</name>
</gene>
<evidence type="ECO:0000256" key="11">
    <source>
        <dbReference type="RuleBase" id="RU079119"/>
    </source>
</evidence>
<reference evidence="14" key="1">
    <citation type="journal article" date="2018" name="Nat. Microbiol.">
        <title>Leveraging single-cell genomics to expand the fungal tree of life.</title>
        <authorList>
            <person name="Ahrendt S.R."/>
            <person name="Quandt C.A."/>
            <person name="Ciobanu D."/>
            <person name="Clum A."/>
            <person name="Salamov A."/>
            <person name="Andreopoulos B."/>
            <person name="Cheng J.F."/>
            <person name="Woyke T."/>
            <person name="Pelin A."/>
            <person name="Henrissat B."/>
            <person name="Reynolds N.K."/>
            <person name="Benny G.L."/>
            <person name="Smith M.E."/>
            <person name="James T.Y."/>
            <person name="Grigoriev I.V."/>
        </authorList>
    </citation>
    <scope>NUCLEOTIDE SEQUENCE [LARGE SCALE GENOMIC DNA]</scope>
    <source>
        <strain evidence="14">Benny S71-1</strain>
    </source>
</reference>
<feature type="non-terminal residue" evidence="13">
    <location>
        <position position="1"/>
    </location>
</feature>
<keyword evidence="8 11" id="KW-0012">Acyltransferase</keyword>
<keyword evidence="6" id="KW-0564">Palmitate</keyword>
<name>A0A4V1J0Q0_9FUNG</name>
<evidence type="ECO:0000259" key="12">
    <source>
        <dbReference type="Pfam" id="PF01529"/>
    </source>
</evidence>
<dbReference type="EMBL" id="KZ992249">
    <property type="protein sequence ID" value="RKP22329.1"/>
    <property type="molecule type" value="Genomic_DNA"/>
</dbReference>
<proteinExistence type="inferred from homology"/>
<evidence type="ECO:0000256" key="8">
    <source>
        <dbReference type="ARBA" id="ARBA00023315"/>
    </source>
</evidence>
<evidence type="ECO:0000256" key="7">
    <source>
        <dbReference type="ARBA" id="ARBA00023288"/>
    </source>
</evidence>
<keyword evidence="3 11" id="KW-0812">Transmembrane</keyword>
<keyword evidence="4 11" id="KW-1133">Transmembrane helix</keyword>
<organism evidence="13 14">
    <name type="scientific">Syncephalis pseudoplumigaleata</name>
    <dbReference type="NCBI Taxonomy" id="1712513"/>
    <lineage>
        <taxon>Eukaryota</taxon>
        <taxon>Fungi</taxon>
        <taxon>Fungi incertae sedis</taxon>
        <taxon>Zoopagomycota</taxon>
        <taxon>Zoopagomycotina</taxon>
        <taxon>Zoopagomycetes</taxon>
        <taxon>Zoopagales</taxon>
        <taxon>Piptocephalidaceae</taxon>
        <taxon>Syncephalis</taxon>
    </lineage>
</organism>
<dbReference type="EC" id="2.3.1.225" evidence="11"/>
<dbReference type="AlphaFoldDB" id="A0A4V1J0Q0"/>
<feature type="domain" description="Palmitoyltransferase DHHC" evidence="12">
    <location>
        <begin position="125"/>
        <end position="174"/>
    </location>
</feature>
<dbReference type="PROSITE" id="PS50216">
    <property type="entry name" value="DHHC"/>
    <property type="match status" value="1"/>
</dbReference>
<keyword evidence="7" id="KW-0449">Lipoprotein</keyword>
<evidence type="ECO:0000256" key="10">
    <source>
        <dbReference type="ARBA" id="ARBA00048048"/>
    </source>
</evidence>
<dbReference type="PANTHER" id="PTHR22883:SF43">
    <property type="entry name" value="PALMITOYLTRANSFERASE APP"/>
    <property type="match status" value="1"/>
</dbReference>
<dbReference type="InterPro" id="IPR001594">
    <property type="entry name" value="Palmitoyltrfase_DHHC"/>
</dbReference>
<feature type="transmembrane region" description="Helical" evidence="11">
    <location>
        <begin position="20"/>
        <end position="43"/>
    </location>
</feature>
<feature type="non-terminal residue" evidence="13">
    <location>
        <position position="197"/>
    </location>
</feature>
<comment type="domain">
    <text evidence="11">The DHHC domain is required for palmitoyltransferase activity.</text>
</comment>
<evidence type="ECO:0000256" key="9">
    <source>
        <dbReference type="ARBA" id="ARBA00023463"/>
    </source>
</evidence>
<comment type="similarity">
    <text evidence="9">Belongs to the DHHC palmitoyltransferase family. ERF2/ZDHHC9 subfamily.</text>
</comment>
<sequence length="197" mass="22135">GRNRVLCGGRVVTGRDTWAFLVAQVLLIAPSVLFFVFVCPYLWHEVQPATVIVFAYLFAVCLTSMYYTSFTDPGIIPRNLDPYPDTSSTAPRDDAAIIDGTDDPYAPPATAPVPKEVIVNGITVPLKYCSTCKIYRPPRASHCRQCDNCVEDEDHHCVWLNNCVGRRNYRSFFTLGGLAFYHAWLASRNITTHEQVR</sequence>
<keyword evidence="2 11" id="KW-0808">Transferase</keyword>
<evidence type="ECO:0000256" key="5">
    <source>
        <dbReference type="ARBA" id="ARBA00023136"/>
    </source>
</evidence>
<feature type="transmembrane region" description="Helical" evidence="11">
    <location>
        <begin position="49"/>
        <end position="68"/>
    </location>
</feature>
<dbReference type="InterPro" id="IPR039859">
    <property type="entry name" value="PFA4/ZDH16/20/ERF2-like"/>
</dbReference>
<dbReference type="Proteomes" id="UP000278143">
    <property type="component" value="Unassembled WGS sequence"/>
</dbReference>
<evidence type="ECO:0000313" key="14">
    <source>
        <dbReference type="Proteomes" id="UP000278143"/>
    </source>
</evidence>
<dbReference type="OrthoDB" id="9909019at2759"/>
<dbReference type="GO" id="GO:0005794">
    <property type="term" value="C:Golgi apparatus"/>
    <property type="evidence" value="ECO:0007669"/>
    <property type="project" value="TreeGrafter"/>
</dbReference>
<protein>
    <recommendedName>
        <fullName evidence="11">Palmitoyltransferase</fullName>
        <ecNumber evidence="11">2.3.1.225</ecNumber>
    </recommendedName>
</protein>
<comment type="catalytic activity">
    <reaction evidence="10 11">
        <text>L-cysteinyl-[protein] + hexadecanoyl-CoA = S-hexadecanoyl-L-cysteinyl-[protein] + CoA</text>
        <dbReference type="Rhea" id="RHEA:36683"/>
        <dbReference type="Rhea" id="RHEA-COMP:10131"/>
        <dbReference type="Rhea" id="RHEA-COMP:11032"/>
        <dbReference type="ChEBI" id="CHEBI:29950"/>
        <dbReference type="ChEBI" id="CHEBI:57287"/>
        <dbReference type="ChEBI" id="CHEBI:57379"/>
        <dbReference type="ChEBI" id="CHEBI:74151"/>
        <dbReference type="EC" id="2.3.1.225"/>
    </reaction>
</comment>
<dbReference type="GO" id="GO:0005783">
    <property type="term" value="C:endoplasmic reticulum"/>
    <property type="evidence" value="ECO:0007669"/>
    <property type="project" value="TreeGrafter"/>
</dbReference>
<comment type="subcellular location">
    <subcellularLocation>
        <location evidence="1">Endomembrane system</location>
        <topology evidence="1">Multi-pass membrane protein</topology>
    </subcellularLocation>
</comment>
<dbReference type="GO" id="GO:0006612">
    <property type="term" value="P:protein targeting to membrane"/>
    <property type="evidence" value="ECO:0007669"/>
    <property type="project" value="TreeGrafter"/>
</dbReference>
<evidence type="ECO:0000256" key="2">
    <source>
        <dbReference type="ARBA" id="ARBA00022679"/>
    </source>
</evidence>
<dbReference type="PANTHER" id="PTHR22883">
    <property type="entry name" value="ZINC FINGER DHHC DOMAIN CONTAINING PROTEIN"/>
    <property type="match status" value="1"/>
</dbReference>
<evidence type="ECO:0000313" key="13">
    <source>
        <dbReference type="EMBL" id="RKP22329.1"/>
    </source>
</evidence>
<evidence type="ECO:0000256" key="4">
    <source>
        <dbReference type="ARBA" id="ARBA00022989"/>
    </source>
</evidence>
<dbReference type="Pfam" id="PF01529">
    <property type="entry name" value="DHHC"/>
    <property type="match status" value="1"/>
</dbReference>
<keyword evidence="14" id="KW-1185">Reference proteome</keyword>